<evidence type="ECO:0000313" key="2">
    <source>
        <dbReference type="Proteomes" id="UP000596742"/>
    </source>
</evidence>
<evidence type="ECO:0000313" key="1">
    <source>
        <dbReference type="EMBL" id="VDI08245.1"/>
    </source>
</evidence>
<organism evidence="1 2">
    <name type="scientific">Mytilus galloprovincialis</name>
    <name type="common">Mediterranean mussel</name>
    <dbReference type="NCBI Taxonomy" id="29158"/>
    <lineage>
        <taxon>Eukaryota</taxon>
        <taxon>Metazoa</taxon>
        <taxon>Spiralia</taxon>
        <taxon>Lophotrochozoa</taxon>
        <taxon>Mollusca</taxon>
        <taxon>Bivalvia</taxon>
        <taxon>Autobranchia</taxon>
        <taxon>Pteriomorphia</taxon>
        <taxon>Mytilida</taxon>
        <taxon>Mytiloidea</taxon>
        <taxon>Mytilidae</taxon>
        <taxon>Mytilinae</taxon>
        <taxon>Mytilus</taxon>
    </lineage>
</organism>
<gene>
    <name evidence="1" type="ORF">MGAL_10B034820</name>
</gene>
<name>A0A8B6CPU4_MYTGA</name>
<dbReference type="OrthoDB" id="6048064at2759"/>
<dbReference type="PANTHER" id="PTHR10656:SF69">
    <property type="entry name" value="MAB-21-LIKE HHH_H2TH-LIKE DOMAIN-CONTAINING PROTEIN"/>
    <property type="match status" value="1"/>
</dbReference>
<dbReference type="Gene3D" id="1.10.1410.40">
    <property type="match status" value="1"/>
</dbReference>
<evidence type="ECO:0008006" key="3">
    <source>
        <dbReference type="Google" id="ProtNLM"/>
    </source>
</evidence>
<reference evidence="1" key="1">
    <citation type="submission" date="2018-11" db="EMBL/GenBank/DDBJ databases">
        <authorList>
            <person name="Alioto T."/>
            <person name="Alioto T."/>
        </authorList>
    </citation>
    <scope>NUCLEOTIDE SEQUENCE</scope>
</reference>
<dbReference type="EMBL" id="UYJE01002155">
    <property type="protein sequence ID" value="VDI08245.1"/>
    <property type="molecule type" value="Genomic_DNA"/>
</dbReference>
<proteinExistence type="predicted"/>
<keyword evidence="2" id="KW-1185">Reference proteome</keyword>
<comment type="caution">
    <text evidence="1">The sequence shown here is derived from an EMBL/GenBank/DDBJ whole genome shotgun (WGS) entry which is preliminary data.</text>
</comment>
<sequence>MNGSDLDVVRTMFKFMAYQLGTSVVNIDKKKAVLFMDHEMSSPGYTRLWIHDKNHPQWRDRWIKIANDGLLFSSSQFRDWIKGEQRSVILERYNSCMCTMGVHDLTGPCISSNRLDQAFSIVCQAWPESAMPWFSRKRPYNCYTDQMITRQLERAILLVPVGNNTDSVDVHPGEWGISFTMTEKDLIHSWNHVRMICYACLKMILKEFIRSILNDDIMTSYLVKTAILWISEEIDPIAWSPKNLYKCFLQWFCVMSVQRKSGCCKAVLHLKDAVENNRTVTDPYFRYISYKYLRGAYELANDIPSAMRCHEMVGKLKKFTANHPIHCLL</sequence>
<accession>A0A8B6CPU4</accession>
<protein>
    <recommendedName>
        <fullName evidence="3">Mab-21-like HhH/H2TH-like domain-containing protein</fullName>
    </recommendedName>
</protein>
<dbReference type="AlphaFoldDB" id="A0A8B6CPU4"/>
<dbReference type="PANTHER" id="PTHR10656">
    <property type="entry name" value="CELL FATE DETERMINING PROTEIN MAB21-RELATED"/>
    <property type="match status" value="1"/>
</dbReference>
<dbReference type="Proteomes" id="UP000596742">
    <property type="component" value="Unassembled WGS sequence"/>
</dbReference>